<dbReference type="OrthoDB" id="174931at2"/>
<protein>
    <submittedName>
        <fullName evidence="2">Caspase domain protein</fullName>
    </submittedName>
</protein>
<name>A0A5C6F281_9BACT</name>
<dbReference type="Proteomes" id="UP000317977">
    <property type="component" value="Unassembled WGS sequence"/>
</dbReference>
<dbReference type="GO" id="GO:0006508">
    <property type="term" value="P:proteolysis"/>
    <property type="evidence" value="ECO:0007669"/>
    <property type="project" value="InterPro"/>
</dbReference>
<feature type="domain" description="Peptidase C14 caspase" evidence="1">
    <location>
        <begin position="9"/>
        <end position="207"/>
    </location>
</feature>
<dbReference type="EMBL" id="SJPX01000002">
    <property type="protein sequence ID" value="TWU55923.1"/>
    <property type="molecule type" value="Genomic_DNA"/>
</dbReference>
<dbReference type="GO" id="GO:0004197">
    <property type="term" value="F:cysteine-type endopeptidase activity"/>
    <property type="evidence" value="ECO:0007669"/>
    <property type="project" value="InterPro"/>
</dbReference>
<dbReference type="RefSeq" id="WP_146534028.1">
    <property type="nucleotide sequence ID" value="NZ_SJPX01000002.1"/>
</dbReference>
<dbReference type="Pfam" id="PF00656">
    <property type="entry name" value="Peptidase_C14"/>
    <property type="match status" value="1"/>
</dbReference>
<dbReference type="Gene3D" id="3.40.50.1460">
    <property type="match status" value="1"/>
</dbReference>
<evidence type="ECO:0000313" key="2">
    <source>
        <dbReference type="EMBL" id="TWU55923.1"/>
    </source>
</evidence>
<evidence type="ECO:0000313" key="3">
    <source>
        <dbReference type="Proteomes" id="UP000317977"/>
    </source>
</evidence>
<dbReference type="AlphaFoldDB" id="A0A5C6F281"/>
<reference evidence="2 3" key="1">
    <citation type="submission" date="2019-02" db="EMBL/GenBank/DDBJ databases">
        <title>Deep-cultivation of Planctomycetes and their phenomic and genomic characterization uncovers novel biology.</title>
        <authorList>
            <person name="Wiegand S."/>
            <person name="Jogler M."/>
            <person name="Boedeker C."/>
            <person name="Pinto D."/>
            <person name="Vollmers J."/>
            <person name="Rivas-Marin E."/>
            <person name="Kohn T."/>
            <person name="Peeters S.H."/>
            <person name="Heuer A."/>
            <person name="Rast P."/>
            <person name="Oberbeckmann S."/>
            <person name="Bunk B."/>
            <person name="Jeske O."/>
            <person name="Meyerdierks A."/>
            <person name="Storesund J.E."/>
            <person name="Kallscheuer N."/>
            <person name="Luecker S."/>
            <person name="Lage O.M."/>
            <person name="Pohl T."/>
            <person name="Merkel B.J."/>
            <person name="Hornburger P."/>
            <person name="Mueller R.-W."/>
            <person name="Bruemmer F."/>
            <person name="Labrenz M."/>
            <person name="Spormann A.M."/>
            <person name="Op Den Camp H."/>
            <person name="Overmann J."/>
            <person name="Amann R."/>
            <person name="Jetten M.S.M."/>
            <person name="Mascher T."/>
            <person name="Medema M.H."/>
            <person name="Devos D.P."/>
            <person name="Kaster A.-K."/>
            <person name="Ovreas L."/>
            <person name="Rohde M."/>
            <person name="Galperin M.Y."/>
            <person name="Jogler C."/>
        </authorList>
    </citation>
    <scope>NUCLEOTIDE SEQUENCE [LARGE SCALE GENOMIC DNA]</scope>
    <source>
        <strain evidence="2 3">Poly59</strain>
    </source>
</reference>
<comment type="caution">
    <text evidence="2">The sequence shown here is derived from an EMBL/GenBank/DDBJ whole genome shotgun (WGS) entry which is preliminary data.</text>
</comment>
<evidence type="ECO:0000259" key="1">
    <source>
        <dbReference type="Pfam" id="PF00656"/>
    </source>
</evidence>
<organism evidence="2 3">
    <name type="scientific">Rubripirellula reticaptiva</name>
    <dbReference type="NCBI Taxonomy" id="2528013"/>
    <lineage>
        <taxon>Bacteria</taxon>
        <taxon>Pseudomonadati</taxon>
        <taxon>Planctomycetota</taxon>
        <taxon>Planctomycetia</taxon>
        <taxon>Pirellulales</taxon>
        <taxon>Pirellulaceae</taxon>
        <taxon>Rubripirellula</taxon>
    </lineage>
</organism>
<keyword evidence="3" id="KW-1185">Reference proteome</keyword>
<proteinExistence type="predicted"/>
<gene>
    <name evidence="2" type="ORF">Poly59_22260</name>
</gene>
<sequence length="602" mass="66605">MPGLKRAYVLIGVKKAKTLPELQAVWENVAEMREWAESQGAKARDVIAITDEETPVTADRIYQAISSLCDLGTIDQLVVYFSGHGVNSARSEFWLLSDAVENPNAAVNLSGSMDLARYGVIPHVVFISDACRTAASGIQAQSVIGQSIFPVKSSPTGARFIDVFYGTAIGDPSYEVEDIDEAVAGYRAVYTDALVFALKGHYADILKRSEDNKTDLVCPWPLHEFLKRHVAGSLYDLGIKDKYQTPDAIISSRDDAYLSALPVDRQKSTLESDGRSEEATEFADVLLKEMAFASDATQRVIDDARTVDIVSIHDDITRTTSPWPEGLEPIKAEKIRFADEVRETFKDFGPKTLPNQRGLKVRGAKVVDAVAAGVETKVSESGSVVEFSTRGPTIANVLVVVESGHGVVIPGLQGYLAGLTFDQEVMTDLSFVPDEASDRYHAYERRQKEIHGLRTVIAASSRRGRFRLGKGDEELARRMQLGKSVDPGLALYAAHAYREQGNERWLNEMAGFLRRDLKVDLFDVALLSSTPEKKFPHSEMRRLAPFAPLMSQSWPILQVRKHDPPARLRGIEQHTIKTSLWTVYAPEGVDLIRQSIQKGEIQ</sequence>
<accession>A0A5C6F281</accession>
<dbReference type="InterPro" id="IPR011600">
    <property type="entry name" value="Pept_C14_caspase"/>
</dbReference>